<dbReference type="PROSITE" id="PS01084">
    <property type="entry name" value="DNA_PHOTOLYASES_2_2"/>
    <property type="match status" value="1"/>
</dbReference>
<keyword evidence="7" id="KW-0227">DNA damage</keyword>
<dbReference type="PANTHER" id="PTHR10211">
    <property type="entry name" value="DEOXYRIBODIPYRIMIDINE PHOTOLYASE"/>
    <property type="match status" value="1"/>
</dbReference>
<dbReference type="NCBIfam" id="TIGR00591">
    <property type="entry name" value="phr2"/>
    <property type="match status" value="1"/>
</dbReference>
<dbReference type="InterPro" id="IPR036134">
    <property type="entry name" value="Crypto/Photolyase_FAD-like_sf"/>
</dbReference>
<evidence type="ECO:0000256" key="8">
    <source>
        <dbReference type="ARBA" id="ARBA00022827"/>
    </source>
</evidence>
<sequence>MMPQRICSLNNAPVTKGPVVYWMSRDQRVADNWALVHAQALALERQVPLAVAFTLAPAFLGATLRQYAFMLKGLAETARRLADLNIPFYLLHGEPPDEICRFARLHDIGTVVTDFDPLRVKRAWREEAAVRLEIPVVEVDAHNIVPCRLASGKLEFGAYTLRPKIQRLLPDFLHEFPPLQHHPFPWPSPPETFAVDSVLATLAIDRTVPEAAWLLPGEAEGHQRLAAFIAHGLASYDCRRNDPCADGQSGLSPYLHFGQLAPQRVALEARRHHPSSPSALAFLEELIVRRELSDNFCLYNPFYDSVQGFPSWGVRTHDEHRHDRREYVYSREQFAAAATHDPLWNAAQREMVTTGRMHGYLRMYWAKKILEWTPTPEDALATAIYLNDRYQLDGRDPNGYAGIAWSIGGVHDRAWGERPVFGKIRYMNAAGCKRKFDVREYIRRYQGDH</sequence>
<comment type="similarity">
    <text evidence="3">Belongs to the DNA photolyase class-2 family.</text>
</comment>
<comment type="caution">
    <text evidence="15">The sequence shown here is derived from an EMBL/GenBank/DDBJ whole genome shotgun (WGS) entry which is preliminary data.</text>
</comment>
<gene>
    <name evidence="15" type="ORF">KI810_12705</name>
</gene>
<dbReference type="PANTHER" id="PTHR10211:SF0">
    <property type="entry name" value="DEOXYRIBODIPYRIMIDINE PHOTO-LYASE"/>
    <property type="match status" value="1"/>
</dbReference>
<evidence type="ECO:0000313" key="15">
    <source>
        <dbReference type="EMBL" id="MBT0653921.1"/>
    </source>
</evidence>
<keyword evidence="9" id="KW-0238">DNA-binding</keyword>
<evidence type="ECO:0000256" key="7">
    <source>
        <dbReference type="ARBA" id="ARBA00022763"/>
    </source>
</evidence>
<keyword evidence="10" id="KW-0234">DNA repair</keyword>
<dbReference type="InterPro" id="IPR008148">
    <property type="entry name" value="DNA_photolyase_2"/>
</dbReference>
<evidence type="ECO:0000256" key="10">
    <source>
        <dbReference type="ARBA" id="ARBA00023204"/>
    </source>
</evidence>
<dbReference type="EMBL" id="JAHCVK010000006">
    <property type="protein sequence ID" value="MBT0653921.1"/>
    <property type="molecule type" value="Genomic_DNA"/>
</dbReference>
<comment type="cofactor">
    <cofactor evidence="2">
        <name>FAD</name>
        <dbReference type="ChEBI" id="CHEBI:57692"/>
    </cofactor>
</comment>
<name>A0ABS5SEY8_9BACT</name>
<evidence type="ECO:0000256" key="2">
    <source>
        <dbReference type="ARBA" id="ARBA00001974"/>
    </source>
</evidence>
<dbReference type="Proteomes" id="UP000756860">
    <property type="component" value="Unassembled WGS sequence"/>
</dbReference>
<organism evidence="15 16">
    <name type="scientific">Geomobilimonas luticola</name>
    <dbReference type="NCBI Taxonomy" id="1114878"/>
    <lineage>
        <taxon>Bacteria</taxon>
        <taxon>Pseudomonadati</taxon>
        <taxon>Thermodesulfobacteriota</taxon>
        <taxon>Desulfuromonadia</taxon>
        <taxon>Geobacterales</taxon>
        <taxon>Geobacteraceae</taxon>
        <taxon>Geomobilimonas</taxon>
    </lineage>
</organism>
<dbReference type="PROSITE" id="PS01083">
    <property type="entry name" value="DNA_PHOTOLYASES_2_1"/>
    <property type="match status" value="1"/>
</dbReference>
<dbReference type="InterPro" id="IPR032673">
    <property type="entry name" value="DNA_photolyase_2_CS"/>
</dbReference>
<evidence type="ECO:0000259" key="14">
    <source>
        <dbReference type="PROSITE" id="PS51645"/>
    </source>
</evidence>
<evidence type="ECO:0000256" key="9">
    <source>
        <dbReference type="ARBA" id="ARBA00023125"/>
    </source>
</evidence>
<dbReference type="EC" id="4.1.99.3" evidence="4"/>
<comment type="cofactor">
    <cofactor evidence="1">
        <name>(6R)-5,10-methylene-5,6,7,8-tetrahydrofolate</name>
        <dbReference type="ChEBI" id="CHEBI:15636"/>
    </cofactor>
</comment>
<keyword evidence="16" id="KW-1185">Reference proteome</keyword>
<accession>A0ABS5SEY8</accession>
<dbReference type="Gene3D" id="1.25.40.80">
    <property type="match status" value="1"/>
</dbReference>
<evidence type="ECO:0000256" key="5">
    <source>
        <dbReference type="ARBA" id="ARBA00014046"/>
    </source>
</evidence>
<evidence type="ECO:0000256" key="11">
    <source>
        <dbReference type="ARBA" id="ARBA00023239"/>
    </source>
</evidence>
<dbReference type="Gene3D" id="3.40.50.620">
    <property type="entry name" value="HUPs"/>
    <property type="match status" value="1"/>
</dbReference>
<dbReference type="SUPFAM" id="SSF48173">
    <property type="entry name" value="Cryptochrome/photolyase FAD-binding domain"/>
    <property type="match status" value="1"/>
</dbReference>
<keyword evidence="6" id="KW-0285">Flavoprotein</keyword>
<keyword evidence="11" id="KW-0456">Lyase</keyword>
<dbReference type="SUPFAM" id="SSF52425">
    <property type="entry name" value="Cryptochrome/photolyase, N-terminal domain"/>
    <property type="match status" value="1"/>
</dbReference>
<dbReference type="InterPro" id="IPR006050">
    <property type="entry name" value="DNA_photolyase_N"/>
</dbReference>
<dbReference type="InterPro" id="IPR052219">
    <property type="entry name" value="Photolyase_Class-2"/>
</dbReference>
<dbReference type="Pfam" id="PF00875">
    <property type="entry name" value="DNA_photolyase"/>
    <property type="match status" value="1"/>
</dbReference>
<keyword evidence="8" id="KW-0274">FAD</keyword>
<proteinExistence type="inferred from homology"/>
<dbReference type="PROSITE" id="PS51645">
    <property type="entry name" value="PHR_CRY_ALPHA_BETA"/>
    <property type="match status" value="1"/>
</dbReference>
<dbReference type="InterPro" id="IPR014729">
    <property type="entry name" value="Rossmann-like_a/b/a_fold"/>
</dbReference>
<evidence type="ECO:0000313" key="16">
    <source>
        <dbReference type="Proteomes" id="UP000756860"/>
    </source>
</evidence>
<comment type="catalytic activity">
    <reaction evidence="13">
        <text>cyclobutadipyrimidine (in DNA) = 2 pyrimidine residues (in DNA).</text>
        <dbReference type="EC" id="4.1.99.3"/>
    </reaction>
</comment>
<evidence type="ECO:0000256" key="3">
    <source>
        <dbReference type="ARBA" id="ARBA00006409"/>
    </source>
</evidence>
<dbReference type="Gene3D" id="1.10.579.10">
    <property type="entry name" value="DNA Cyclobutane Dipyrimidine Photolyase, subunit A, domain 3"/>
    <property type="match status" value="1"/>
</dbReference>
<evidence type="ECO:0000256" key="13">
    <source>
        <dbReference type="ARBA" id="ARBA00033999"/>
    </source>
</evidence>
<evidence type="ECO:0000256" key="6">
    <source>
        <dbReference type="ARBA" id="ARBA00022630"/>
    </source>
</evidence>
<evidence type="ECO:0000256" key="4">
    <source>
        <dbReference type="ARBA" id="ARBA00013149"/>
    </source>
</evidence>
<dbReference type="InterPro" id="IPR036155">
    <property type="entry name" value="Crypto/Photolyase_N_sf"/>
</dbReference>
<reference evidence="15 16" key="1">
    <citation type="submission" date="2021-05" db="EMBL/GenBank/DDBJ databases">
        <title>The draft genome of Geobacter luticola JCM 17780.</title>
        <authorList>
            <person name="Xu Z."/>
            <person name="Masuda Y."/>
            <person name="Itoh H."/>
            <person name="Senoo K."/>
        </authorList>
    </citation>
    <scope>NUCLEOTIDE SEQUENCE [LARGE SCALE GENOMIC DNA]</scope>
    <source>
        <strain evidence="15 16">JCM 17780</strain>
    </source>
</reference>
<protein>
    <recommendedName>
        <fullName evidence="5">Deoxyribodipyrimidine photo-lyase</fullName>
        <ecNumber evidence="4">4.1.99.3</ecNumber>
    </recommendedName>
    <alternativeName>
        <fullName evidence="12">DNA photolyase</fullName>
    </alternativeName>
</protein>
<evidence type="ECO:0000256" key="1">
    <source>
        <dbReference type="ARBA" id="ARBA00001932"/>
    </source>
</evidence>
<evidence type="ECO:0000256" key="12">
    <source>
        <dbReference type="ARBA" id="ARBA00031671"/>
    </source>
</evidence>
<feature type="domain" description="Photolyase/cryptochrome alpha/beta" evidence="14">
    <location>
        <begin position="17"/>
        <end position="147"/>
    </location>
</feature>